<dbReference type="PROSITE" id="PS51900">
    <property type="entry name" value="CB"/>
    <property type="match status" value="1"/>
</dbReference>
<evidence type="ECO:0000313" key="10">
    <source>
        <dbReference type="Proteomes" id="UP000319424"/>
    </source>
</evidence>
<evidence type="ECO:0000256" key="6">
    <source>
        <dbReference type="PROSITE-ProRule" id="PRU01248"/>
    </source>
</evidence>
<dbReference type="InterPro" id="IPR002104">
    <property type="entry name" value="Integrase_catalytic"/>
</dbReference>
<evidence type="ECO:0000256" key="2">
    <source>
        <dbReference type="ARBA" id="ARBA00008857"/>
    </source>
</evidence>
<dbReference type="Proteomes" id="UP000319424">
    <property type="component" value="Unassembled WGS sequence"/>
</dbReference>
<dbReference type="OrthoDB" id="9801717at2"/>
<feature type="domain" description="Tyr recombinase" evidence="7">
    <location>
        <begin position="105"/>
        <end position="294"/>
    </location>
</feature>
<comment type="similarity">
    <text evidence="2">Belongs to the 'phage' integrase family.</text>
</comment>
<comment type="caution">
    <text evidence="9">The sequence shown here is derived from an EMBL/GenBank/DDBJ whole genome shotgun (WGS) entry which is preliminary data.</text>
</comment>
<evidence type="ECO:0000259" key="8">
    <source>
        <dbReference type="PROSITE" id="PS51900"/>
    </source>
</evidence>
<keyword evidence="5" id="KW-0233">DNA recombination</keyword>
<evidence type="ECO:0000256" key="4">
    <source>
        <dbReference type="ARBA" id="ARBA00023125"/>
    </source>
</evidence>
<keyword evidence="3" id="KW-0229">DNA integration</keyword>
<sequence length="307" mass="36728">MNLENLVDEYLKVCENQNNLNYKTVKSYKLDLKQYMVFLDKEENYYRKEILCKYIEMLHTKDYRVKTIKRKIATLKAFFSYLVYEDILEYNPFVKIRLRLKEPVILPKTIPIVYLENLFKCLYDERDNADKNTYKYKALSRDIIILEILISTGIRISELCDLRKEQISYSERTIRIYGKGNKERILPVYNENLWKEIKQYEELFGLEIKGYFFINRINNKLSDQSVRNMIKKNCKKASIPINITPHMFRHTFATLLLENDVDSRNIQQILGHSSITTTQIYTNITSNKKNEIMKYKNPRLKISTNKG</sequence>
<evidence type="ECO:0000259" key="7">
    <source>
        <dbReference type="PROSITE" id="PS51898"/>
    </source>
</evidence>
<dbReference type="InterPro" id="IPR011010">
    <property type="entry name" value="DNA_brk_join_enz"/>
</dbReference>
<dbReference type="Gene3D" id="1.10.443.10">
    <property type="entry name" value="Intergrase catalytic core"/>
    <property type="match status" value="1"/>
</dbReference>
<dbReference type="Pfam" id="PF00589">
    <property type="entry name" value="Phage_integrase"/>
    <property type="match status" value="1"/>
</dbReference>
<protein>
    <submittedName>
        <fullName evidence="9">Tyrosine-type recombinase/integrase</fullName>
    </submittedName>
</protein>
<dbReference type="GO" id="GO:0015074">
    <property type="term" value="P:DNA integration"/>
    <property type="evidence" value="ECO:0007669"/>
    <property type="project" value="UniProtKB-KW"/>
</dbReference>
<dbReference type="AlphaFoldDB" id="A0A552VC68"/>
<evidence type="ECO:0000256" key="5">
    <source>
        <dbReference type="ARBA" id="ARBA00023172"/>
    </source>
</evidence>
<accession>A0A552VC68</accession>
<proteinExistence type="inferred from homology"/>
<dbReference type="GO" id="GO:0006310">
    <property type="term" value="P:DNA recombination"/>
    <property type="evidence" value="ECO:0007669"/>
    <property type="project" value="UniProtKB-KW"/>
</dbReference>
<dbReference type="Gene3D" id="1.10.150.130">
    <property type="match status" value="1"/>
</dbReference>
<dbReference type="InterPro" id="IPR004107">
    <property type="entry name" value="Integrase_SAM-like_N"/>
</dbReference>
<dbReference type="InterPro" id="IPR010998">
    <property type="entry name" value="Integrase_recombinase_N"/>
</dbReference>
<name>A0A552VC68_9FIRM</name>
<dbReference type="InterPro" id="IPR050090">
    <property type="entry name" value="Tyrosine_recombinase_XerCD"/>
</dbReference>
<dbReference type="InterPro" id="IPR044068">
    <property type="entry name" value="CB"/>
</dbReference>
<evidence type="ECO:0000313" key="9">
    <source>
        <dbReference type="EMBL" id="TRW28074.1"/>
    </source>
</evidence>
<dbReference type="InterPro" id="IPR013762">
    <property type="entry name" value="Integrase-like_cat_sf"/>
</dbReference>
<dbReference type="GO" id="GO:0003677">
    <property type="term" value="F:DNA binding"/>
    <property type="evidence" value="ECO:0007669"/>
    <property type="project" value="UniProtKB-UniRule"/>
</dbReference>
<dbReference type="PANTHER" id="PTHR30349">
    <property type="entry name" value="PHAGE INTEGRASE-RELATED"/>
    <property type="match status" value="1"/>
</dbReference>
<comment type="function">
    <text evidence="1">Site-specific tyrosine recombinase, which acts by catalyzing the cutting and rejoining of the recombining DNA molecules.</text>
</comment>
<evidence type="ECO:0000256" key="3">
    <source>
        <dbReference type="ARBA" id="ARBA00022908"/>
    </source>
</evidence>
<organism evidence="9 10">
    <name type="scientific">Criibacterium bergeronii</name>
    <dbReference type="NCBI Taxonomy" id="1871336"/>
    <lineage>
        <taxon>Bacteria</taxon>
        <taxon>Bacillati</taxon>
        <taxon>Bacillota</taxon>
        <taxon>Clostridia</taxon>
        <taxon>Peptostreptococcales</taxon>
        <taxon>Filifactoraceae</taxon>
        <taxon>Criibacterium</taxon>
    </lineage>
</organism>
<dbReference type="EMBL" id="VJXW01000003">
    <property type="protein sequence ID" value="TRW28074.1"/>
    <property type="molecule type" value="Genomic_DNA"/>
</dbReference>
<gene>
    <name evidence="9" type="ORF">FL857_03520</name>
</gene>
<dbReference type="Pfam" id="PF02899">
    <property type="entry name" value="Phage_int_SAM_1"/>
    <property type="match status" value="1"/>
</dbReference>
<evidence type="ECO:0000256" key="1">
    <source>
        <dbReference type="ARBA" id="ARBA00003283"/>
    </source>
</evidence>
<dbReference type="RefSeq" id="WP_144015751.1">
    <property type="nucleotide sequence ID" value="NZ_VJXW01000003.1"/>
</dbReference>
<dbReference type="PANTHER" id="PTHR30349:SF81">
    <property type="entry name" value="TYROSINE RECOMBINASE XERC"/>
    <property type="match status" value="1"/>
</dbReference>
<reference evidence="9 10" key="1">
    <citation type="submission" date="2019-07" db="EMBL/GenBank/DDBJ databases">
        <title>Criibacterium bergeronii gen. nov., sp. nov. isolated from human clinical samples.</title>
        <authorList>
            <person name="Maheux A.F."/>
            <person name="Boudreau D.K."/>
            <person name="Berube E."/>
            <person name="Brodeur S."/>
            <person name="Bernard K.A."/>
            <person name="Abed J.Y."/>
            <person name="Ducrey E."/>
            <person name="Guay E.F."/>
            <person name="Raymond F."/>
            <person name="Corbeil J."/>
            <person name="Domingo M.-C."/>
            <person name="Roy P.H."/>
            <person name="Boissinot M."/>
            <person name="Tocheva E.I."/>
            <person name="Omar R.F."/>
        </authorList>
    </citation>
    <scope>NUCLEOTIDE SEQUENCE [LARGE SCALE GENOMIC DNA]</scope>
    <source>
        <strain evidence="9 10">CCRI-24246</strain>
    </source>
</reference>
<dbReference type="SUPFAM" id="SSF56349">
    <property type="entry name" value="DNA breaking-rejoining enzymes"/>
    <property type="match status" value="1"/>
</dbReference>
<dbReference type="PROSITE" id="PS51898">
    <property type="entry name" value="TYR_RECOMBINASE"/>
    <property type="match status" value="1"/>
</dbReference>
<keyword evidence="4 6" id="KW-0238">DNA-binding</keyword>
<feature type="domain" description="Core-binding (CB)" evidence="8">
    <location>
        <begin position="1"/>
        <end position="83"/>
    </location>
</feature>